<feature type="coiled-coil region" evidence="4">
    <location>
        <begin position="194"/>
        <end position="221"/>
    </location>
</feature>
<keyword evidence="8" id="KW-1185">Reference proteome</keyword>
<dbReference type="Pfam" id="PF01614">
    <property type="entry name" value="IclR_C"/>
    <property type="match status" value="1"/>
</dbReference>
<dbReference type="Proteomes" id="UP001056201">
    <property type="component" value="Chromosome 1"/>
</dbReference>
<evidence type="ECO:0000313" key="7">
    <source>
        <dbReference type="EMBL" id="URI07600.1"/>
    </source>
</evidence>
<dbReference type="SUPFAM" id="SSF55781">
    <property type="entry name" value="GAF domain-like"/>
    <property type="match status" value="1"/>
</dbReference>
<proteinExistence type="predicted"/>
<evidence type="ECO:0000256" key="4">
    <source>
        <dbReference type="SAM" id="Coils"/>
    </source>
</evidence>
<dbReference type="PANTHER" id="PTHR30136:SF39">
    <property type="entry name" value="TRANSCRIPTIONAL REGULATORY PROTEIN"/>
    <property type="match status" value="1"/>
</dbReference>
<gene>
    <name evidence="7" type="ORF">MW290_02970</name>
</gene>
<evidence type="ECO:0000259" key="5">
    <source>
        <dbReference type="PROSITE" id="PS51077"/>
    </source>
</evidence>
<dbReference type="PANTHER" id="PTHR30136">
    <property type="entry name" value="HELIX-TURN-HELIX TRANSCRIPTIONAL REGULATOR, ICLR FAMILY"/>
    <property type="match status" value="1"/>
</dbReference>
<dbReference type="SMART" id="SM00346">
    <property type="entry name" value="HTH_ICLR"/>
    <property type="match status" value="1"/>
</dbReference>
<dbReference type="InterPro" id="IPR036388">
    <property type="entry name" value="WH-like_DNA-bd_sf"/>
</dbReference>
<dbReference type="InterPro" id="IPR014757">
    <property type="entry name" value="Tscrpt_reg_IclR_C"/>
</dbReference>
<dbReference type="Gene3D" id="3.30.450.40">
    <property type="match status" value="1"/>
</dbReference>
<feature type="domain" description="HTH iclR-type" evidence="5">
    <location>
        <begin position="34"/>
        <end position="96"/>
    </location>
</feature>
<keyword evidence="4" id="KW-0175">Coiled coil</keyword>
<dbReference type="EMBL" id="CP097635">
    <property type="protein sequence ID" value="URI07600.1"/>
    <property type="molecule type" value="Genomic_DNA"/>
</dbReference>
<dbReference type="Pfam" id="PF09339">
    <property type="entry name" value="HTH_IclR"/>
    <property type="match status" value="1"/>
</dbReference>
<dbReference type="InterPro" id="IPR036390">
    <property type="entry name" value="WH_DNA-bd_sf"/>
</dbReference>
<evidence type="ECO:0000256" key="2">
    <source>
        <dbReference type="ARBA" id="ARBA00023125"/>
    </source>
</evidence>
<dbReference type="PROSITE" id="PS51078">
    <property type="entry name" value="ICLR_ED"/>
    <property type="match status" value="1"/>
</dbReference>
<dbReference type="PROSITE" id="PS51077">
    <property type="entry name" value="HTH_ICLR"/>
    <property type="match status" value="1"/>
</dbReference>
<evidence type="ECO:0000256" key="3">
    <source>
        <dbReference type="ARBA" id="ARBA00023163"/>
    </source>
</evidence>
<accession>A0ABY4S4H7</accession>
<keyword evidence="3" id="KW-0804">Transcription</keyword>
<evidence type="ECO:0000256" key="1">
    <source>
        <dbReference type="ARBA" id="ARBA00023015"/>
    </source>
</evidence>
<organism evidence="7 8">
    <name type="scientific">Aquincola tertiaricarbonis</name>
    <dbReference type="NCBI Taxonomy" id="391953"/>
    <lineage>
        <taxon>Bacteria</taxon>
        <taxon>Pseudomonadati</taxon>
        <taxon>Pseudomonadota</taxon>
        <taxon>Betaproteobacteria</taxon>
        <taxon>Burkholderiales</taxon>
        <taxon>Sphaerotilaceae</taxon>
        <taxon>Aquincola</taxon>
    </lineage>
</organism>
<name>A0ABY4S4H7_AQUTE</name>
<sequence>MGAAASFDFAAVTRAGMGATPPVASGTSAAVQGTQSVRRAFELLQLVAAQGDAGIRLSQLVLLSGIDRGTAYRMLSCLVEQQFVDRDEHRLYRLGPAALLLASTLTQPMPLLQRFGPAMKRLARRTGDTVFLMMREGDHVHCAHREDGPSPIRILSTVIGQRRLLGTGTGGIAILGLLGREELLALHRRHAARYAEMGLDAERLLKEAEQARRQAHAFTMNNLEVGIGGVGLAFRIARLGIGAISVASIAAKLTPQRHHELVTLIAEELRQIEVELAFADRPD</sequence>
<protein>
    <submittedName>
        <fullName evidence="7">IclR family transcriptional regulator</fullName>
    </submittedName>
</protein>
<dbReference type="RefSeq" id="WP_250195834.1">
    <property type="nucleotide sequence ID" value="NZ_CP097635.1"/>
</dbReference>
<keyword evidence="1" id="KW-0805">Transcription regulation</keyword>
<dbReference type="Gene3D" id="1.10.10.10">
    <property type="entry name" value="Winged helix-like DNA-binding domain superfamily/Winged helix DNA-binding domain"/>
    <property type="match status" value="1"/>
</dbReference>
<dbReference type="InterPro" id="IPR029016">
    <property type="entry name" value="GAF-like_dom_sf"/>
</dbReference>
<evidence type="ECO:0000313" key="8">
    <source>
        <dbReference type="Proteomes" id="UP001056201"/>
    </source>
</evidence>
<evidence type="ECO:0000259" key="6">
    <source>
        <dbReference type="PROSITE" id="PS51078"/>
    </source>
</evidence>
<keyword evidence="2" id="KW-0238">DNA-binding</keyword>
<reference evidence="7" key="1">
    <citation type="submission" date="2022-05" db="EMBL/GenBank/DDBJ databases">
        <title>An RpoN-dependent PEP-CTERM gene is involved in floc formation of an Aquincola tertiaricarbonis strain.</title>
        <authorList>
            <person name="Qiu D."/>
            <person name="Xia M."/>
        </authorList>
    </citation>
    <scope>NUCLEOTIDE SEQUENCE</scope>
    <source>
        <strain evidence="7">RN12</strain>
    </source>
</reference>
<dbReference type="SUPFAM" id="SSF46785">
    <property type="entry name" value="Winged helix' DNA-binding domain"/>
    <property type="match status" value="1"/>
</dbReference>
<dbReference type="InterPro" id="IPR005471">
    <property type="entry name" value="Tscrpt_reg_IclR_N"/>
</dbReference>
<feature type="domain" description="IclR-ED" evidence="6">
    <location>
        <begin position="97"/>
        <end position="278"/>
    </location>
</feature>
<dbReference type="InterPro" id="IPR050707">
    <property type="entry name" value="HTH_MetabolicPath_Reg"/>
</dbReference>